<sequence>MLQDNLQQVRKPLVIAAGVLLATLLMGALAMYISLRSVGDGSRHIDFAVKAGSNLSNVSARLSEANLVGSETLFKLYMRLTGKAGRIKFGVYDLHDGMSAAKIAQTITSGKTKTISITIAEGLHNRQIADLFVEKKFFASRDEFLQVAAKKSILDKYKIPAQSAEGYLFPDTYFLPQGYPKDKIIEHMIEHFFEKAKEVKNFPTEPRKIHETVILASIVEREAKLKDERPLIAAVFHNRLRDSEPLESCATVQYLFEKPKARLFYKDLEVESPYNTYKVRGLPPGPIGSPGIAAINATVNPEKTDYKFFVLKGDDAHHFSKDFKEHNAAKKKYIGP</sequence>
<keyword evidence="1 7" id="KW-1003">Cell membrane</keyword>
<organism evidence="8 9">
    <name type="scientific">Turneriella parva (strain ATCC BAA-1111 / DSM 21527 / NCTC 11395 / H)</name>
    <name type="common">Leptospira parva</name>
    <dbReference type="NCBI Taxonomy" id="869212"/>
    <lineage>
        <taxon>Bacteria</taxon>
        <taxon>Pseudomonadati</taxon>
        <taxon>Spirochaetota</taxon>
        <taxon>Spirochaetia</taxon>
        <taxon>Leptospirales</taxon>
        <taxon>Leptospiraceae</taxon>
        <taxon>Turneriella</taxon>
    </lineage>
</organism>
<dbReference type="RefSeq" id="WP_014803161.1">
    <property type="nucleotide sequence ID" value="NC_018020.1"/>
</dbReference>
<proteinExistence type="inferred from homology"/>
<dbReference type="GO" id="GO:0008932">
    <property type="term" value="F:lytic endotransglycosylase activity"/>
    <property type="evidence" value="ECO:0007669"/>
    <property type="project" value="UniProtKB-UniRule"/>
</dbReference>
<reference evidence="8 9" key="1">
    <citation type="submission" date="2012-06" db="EMBL/GenBank/DDBJ databases">
        <title>The complete chromosome of genome of Turneriella parva DSM 21527.</title>
        <authorList>
            <consortium name="US DOE Joint Genome Institute (JGI-PGF)"/>
            <person name="Lucas S."/>
            <person name="Han J."/>
            <person name="Lapidus A."/>
            <person name="Bruce D."/>
            <person name="Goodwin L."/>
            <person name="Pitluck S."/>
            <person name="Peters L."/>
            <person name="Kyrpides N."/>
            <person name="Mavromatis K."/>
            <person name="Ivanova N."/>
            <person name="Mikhailova N."/>
            <person name="Chertkov O."/>
            <person name="Detter J.C."/>
            <person name="Tapia R."/>
            <person name="Han C."/>
            <person name="Land M."/>
            <person name="Hauser L."/>
            <person name="Markowitz V."/>
            <person name="Cheng J.-F."/>
            <person name="Hugenholtz P."/>
            <person name="Woyke T."/>
            <person name="Wu D."/>
            <person name="Gronow S."/>
            <person name="Wellnitz S."/>
            <person name="Brambilla E."/>
            <person name="Klenk H.-P."/>
            <person name="Eisen J.A."/>
        </authorList>
    </citation>
    <scope>NUCLEOTIDE SEQUENCE [LARGE SCALE GENOMIC DNA]</scope>
    <source>
        <strain evidence="9">ATCC BAA-1111 / DSM 21527 / NCTC 11395 / H</strain>
    </source>
</reference>
<keyword evidence="9" id="KW-1185">Reference proteome</keyword>
<evidence type="ECO:0000256" key="3">
    <source>
        <dbReference type="ARBA" id="ARBA00022989"/>
    </source>
</evidence>
<dbReference type="EMBL" id="CP002959">
    <property type="protein sequence ID" value="AFM12654.1"/>
    <property type="molecule type" value="Genomic_DNA"/>
</dbReference>
<evidence type="ECO:0000256" key="6">
    <source>
        <dbReference type="ARBA" id="ARBA00023316"/>
    </source>
</evidence>
<dbReference type="PANTHER" id="PTHR30518">
    <property type="entry name" value="ENDOLYTIC MUREIN TRANSGLYCOSYLASE"/>
    <property type="match status" value="1"/>
</dbReference>
<feature type="site" description="Important for catalytic activity" evidence="7">
    <location>
        <position position="222"/>
    </location>
</feature>
<accession>I4B5U7</accession>
<feature type="transmembrane region" description="Helical" evidence="7">
    <location>
        <begin position="12"/>
        <end position="35"/>
    </location>
</feature>
<dbReference type="HAMAP" id="MF_02065">
    <property type="entry name" value="MltG"/>
    <property type="match status" value="1"/>
</dbReference>
<dbReference type="CDD" id="cd08010">
    <property type="entry name" value="MltG_like"/>
    <property type="match status" value="1"/>
</dbReference>
<comment type="catalytic activity">
    <reaction evidence="7">
        <text>a peptidoglycan chain = a peptidoglycan chain with N-acetyl-1,6-anhydromuramyl-[peptide] at the reducing end + a peptidoglycan chain with N-acetylglucosamine at the non-reducing end.</text>
        <dbReference type="EC" id="4.2.2.29"/>
    </reaction>
</comment>
<dbReference type="InterPro" id="IPR003770">
    <property type="entry name" value="MLTG-like"/>
</dbReference>
<dbReference type="Proteomes" id="UP000006048">
    <property type="component" value="Chromosome"/>
</dbReference>
<dbReference type="Gene3D" id="3.30.160.60">
    <property type="entry name" value="Classic Zinc Finger"/>
    <property type="match status" value="1"/>
</dbReference>
<evidence type="ECO:0000256" key="2">
    <source>
        <dbReference type="ARBA" id="ARBA00022692"/>
    </source>
</evidence>
<protein>
    <recommendedName>
        <fullName evidence="7">Endolytic murein transglycosylase</fullName>
        <ecNumber evidence="7">4.2.2.29</ecNumber>
    </recommendedName>
    <alternativeName>
        <fullName evidence="7">Peptidoglycan lytic transglycosylase</fullName>
    </alternativeName>
    <alternativeName>
        <fullName evidence="7">Peptidoglycan polymerization terminase</fullName>
    </alternativeName>
</protein>
<comment type="similarity">
    <text evidence="7">Belongs to the transglycosylase MltG family.</text>
</comment>
<dbReference type="STRING" id="869212.Turpa_2008"/>
<dbReference type="GO" id="GO:0071555">
    <property type="term" value="P:cell wall organization"/>
    <property type="evidence" value="ECO:0007669"/>
    <property type="project" value="UniProtKB-KW"/>
</dbReference>
<evidence type="ECO:0000313" key="9">
    <source>
        <dbReference type="Proteomes" id="UP000006048"/>
    </source>
</evidence>
<evidence type="ECO:0000256" key="1">
    <source>
        <dbReference type="ARBA" id="ARBA00022475"/>
    </source>
</evidence>
<dbReference type="HOGENOM" id="CLU_025574_2_2_12"/>
<keyword evidence="6 7" id="KW-0961">Cell wall biogenesis/degradation</keyword>
<comment type="subcellular location">
    <subcellularLocation>
        <location evidence="7">Cell inner membrane</location>
        <topology evidence="7">Single-pass membrane protein</topology>
    </subcellularLocation>
</comment>
<dbReference type="KEGG" id="tpx:Turpa_2008"/>
<gene>
    <name evidence="7" type="primary">mltG</name>
    <name evidence="8" type="ordered locus">Turpa_2008</name>
</gene>
<dbReference type="GO" id="GO:0005886">
    <property type="term" value="C:plasma membrane"/>
    <property type="evidence" value="ECO:0007669"/>
    <property type="project" value="UniProtKB-SubCell"/>
</dbReference>
<name>I4B5U7_TURPD</name>
<evidence type="ECO:0000256" key="7">
    <source>
        <dbReference type="HAMAP-Rule" id="MF_02065"/>
    </source>
</evidence>
<dbReference type="Gene3D" id="3.30.1490.480">
    <property type="entry name" value="Endolytic murein transglycosylase"/>
    <property type="match status" value="1"/>
</dbReference>
<comment type="function">
    <text evidence="7">Functions as a peptidoglycan terminase that cleaves nascent peptidoglycan strands endolytically to terminate their elongation.</text>
</comment>
<dbReference type="NCBIfam" id="TIGR00247">
    <property type="entry name" value="endolytic transglycosylase MltG"/>
    <property type="match status" value="1"/>
</dbReference>
<dbReference type="OrthoDB" id="9814591at2"/>
<dbReference type="EC" id="4.2.2.29" evidence="7"/>
<evidence type="ECO:0000256" key="4">
    <source>
        <dbReference type="ARBA" id="ARBA00023136"/>
    </source>
</evidence>
<dbReference type="AlphaFoldDB" id="I4B5U7"/>
<keyword evidence="2 7" id="KW-0812">Transmembrane</keyword>
<dbReference type="GO" id="GO:0009252">
    <property type="term" value="P:peptidoglycan biosynthetic process"/>
    <property type="evidence" value="ECO:0007669"/>
    <property type="project" value="UniProtKB-UniRule"/>
</dbReference>
<dbReference type="PANTHER" id="PTHR30518:SF2">
    <property type="entry name" value="ENDOLYTIC MUREIN TRANSGLYCOSYLASE"/>
    <property type="match status" value="1"/>
</dbReference>
<dbReference type="Pfam" id="PF02618">
    <property type="entry name" value="YceG"/>
    <property type="match status" value="1"/>
</dbReference>
<keyword evidence="3 7" id="KW-1133">Transmembrane helix</keyword>
<evidence type="ECO:0000313" key="8">
    <source>
        <dbReference type="EMBL" id="AFM12654.1"/>
    </source>
</evidence>
<keyword evidence="4 7" id="KW-0472">Membrane</keyword>
<evidence type="ECO:0000256" key="5">
    <source>
        <dbReference type="ARBA" id="ARBA00023239"/>
    </source>
</evidence>
<keyword evidence="5 7" id="KW-0456">Lyase</keyword>
<dbReference type="PATRIC" id="fig|869212.3.peg.2014"/>
<keyword evidence="7" id="KW-0997">Cell inner membrane</keyword>